<dbReference type="Gene3D" id="3.30.710.10">
    <property type="entry name" value="Potassium Channel Kv1.1, Chain A"/>
    <property type="match status" value="1"/>
</dbReference>
<dbReference type="Proteomes" id="UP000015241">
    <property type="component" value="Unassembled WGS sequence"/>
</dbReference>
<name>S8ELT0_FOMSC</name>
<evidence type="ECO:0000259" key="2">
    <source>
        <dbReference type="PROSITE" id="PS50097"/>
    </source>
</evidence>
<evidence type="ECO:0000313" key="4">
    <source>
        <dbReference type="Proteomes" id="UP000015241"/>
    </source>
</evidence>
<dbReference type="OrthoDB" id="3164835at2759"/>
<organism evidence="3 4">
    <name type="scientific">Fomitopsis schrenkii</name>
    <name type="common">Brown rot fungus</name>
    <dbReference type="NCBI Taxonomy" id="2126942"/>
    <lineage>
        <taxon>Eukaryota</taxon>
        <taxon>Fungi</taxon>
        <taxon>Dikarya</taxon>
        <taxon>Basidiomycota</taxon>
        <taxon>Agaricomycotina</taxon>
        <taxon>Agaricomycetes</taxon>
        <taxon>Polyporales</taxon>
        <taxon>Fomitopsis</taxon>
    </lineage>
</organism>
<dbReference type="InParanoid" id="S8ELT0"/>
<dbReference type="PROSITE" id="PS50097">
    <property type="entry name" value="BTB"/>
    <property type="match status" value="1"/>
</dbReference>
<proteinExistence type="predicted"/>
<dbReference type="SMART" id="SM00225">
    <property type="entry name" value="BTB"/>
    <property type="match status" value="1"/>
</dbReference>
<feature type="non-terminal residue" evidence="3">
    <location>
        <position position="219"/>
    </location>
</feature>
<dbReference type="HOGENOM" id="CLU_052397_3_0_1"/>
<dbReference type="SUPFAM" id="SSF54695">
    <property type="entry name" value="POZ domain"/>
    <property type="match status" value="1"/>
</dbReference>
<dbReference type="eggNOG" id="ENOG502SQKR">
    <property type="taxonomic scope" value="Eukaryota"/>
</dbReference>
<dbReference type="AlphaFoldDB" id="S8ELT0"/>
<dbReference type="Pfam" id="PF00651">
    <property type="entry name" value="BTB"/>
    <property type="match status" value="1"/>
</dbReference>
<dbReference type="STRING" id="743788.S8ELT0"/>
<reference evidence="3 4" key="1">
    <citation type="journal article" date="2012" name="Science">
        <title>The Paleozoic origin of enzymatic lignin decomposition reconstructed from 31 fungal genomes.</title>
        <authorList>
            <person name="Floudas D."/>
            <person name="Binder M."/>
            <person name="Riley R."/>
            <person name="Barry K."/>
            <person name="Blanchette R.A."/>
            <person name="Henrissat B."/>
            <person name="Martinez A.T."/>
            <person name="Otillar R."/>
            <person name="Spatafora J.W."/>
            <person name="Yadav J.S."/>
            <person name="Aerts A."/>
            <person name="Benoit I."/>
            <person name="Boyd A."/>
            <person name="Carlson A."/>
            <person name="Copeland A."/>
            <person name="Coutinho P.M."/>
            <person name="de Vries R.P."/>
            <person name="Ferreira P."/>
            <person name="Findley K."/>
            <person name="Foster B."/>
            <person name="Gaskell J."/>
            <person name="Glotzer D."/>
            <person name="Gorecki P."/>
            <person name="Heitman J."/>
            <person name="Hesse C."/>
            <person name="Hori C."/>
            <person name="Igarashi K."/>
            <person name="Jurgens J.A."/>
            <person name="Kallen N."/>
            <person name="Kersten P."/>
            <person name="Kohler A."/>
            <person name="Kuees U."/>
            <person name="Kumar T.K.A."/>
            <person name="Kuo A."/>
            <person name="LaButti K."/>
            <person name="Larrondo L.F."/>
            <person name="Lindquist E."/>
            <person name="Ling A."/>
            <person name="Lombard V."/>
            <person name="Lucas S."/>
            <person name="Lundell T."/>
            <person name="Martin R."/>
            <person name="McLaughlin D.J."/>
            <person name="Morgenstern I."/>
            <person name="Morin E."/>
            <person name="Murat C."/>
            <person name="Nagy L.G."/>
            <person name="Nolan M."/>
            <person name="Ohm R.A."/>
            <person name="Patyshakuliyeva A."/>
            <person name="Rokas A."/>
            <person name="Ruiz-Duenas F.J."/>
            <person name="Sabat G."/>
            <person name="Salamov A."/>
            <person name="Samejima M."/>
            <person name="Schmutz J."/>
            <person name="Slot J.C."/>
            <person name="St John F."/>
            <person name="Stenlid J."/>
            <person name="Sun H."/>
            <person name="Sun S."/>
            <person name="Syed K."/>
            <person name="Tsang A."/>
            <person name="Wiebenga A."/>
            <person name="Young D."/>
            <person name="Pisabarro A."/>
            <person name="Eastwood D.C."/>
            <person name="Martin F."/>
            <person name="Cullen D."/>
            <person name="Grigoriev I.V."/>
            <person name="Hibbett D.S."/>
        </authorList>
    </citation>
    <scope>NUCLEOTIDE SEQUENCE</scope>
    <source>
        <strain evidence="4">FP-58527</strain>
    </source>
</reference>
<dbReference type="InterPro" id="IPR000210">
    <property type="entry name" value="BTB/POZ_dom"/>
</dbReference>
<dbReference type="CDD" id="cd18186">
    <property type="entry name" value="BTB_POZ_ZBTB_KLHL-like"/>
    <property type="match status" value="1"/>
</dbReference>
<accession>S8ELT0</accession>
<sequence>MDVDTVNENGQPEGAAAEGPRVASAPFNKPAADVILRSSDQIDFHVRRAILSEVSSVFESMFNLPQPTSDSTSTDGRTSVHATVHTDGCSVIVLQEDASTLDALLRICYPLSRQPFTTIDALSPVLAAATKYAMDDIVLILRGELRNLAKTFPLRTYCVAVQYRFAEEVEYAARATLDISRHTLYNAIATIPELRFIDGRAALSLLEYRERCVAALAHL</sequence>
<protein>
    <recommendedName>
        <fullName evidence="2">BTB domain-containing protein</fullName>
    </recommendedName>
</protein>
<gene>
    <name evidence="3" type="ORF">FOMPIDRAFT_1139139</name>
</gene>
<evidence type="ECO:0000313" key="3">
    <source>
        <dbReference type="EMBL" id="EPT05123.1"/>
    </source>
</evidence>
<evidence type="ECO:0000256" key="1">
    <source>
        <dbReference type="SAM" id="MobiDB-lite"/>
    </source>
</evidence>
<feature type="domain" description="BTB" evidence="2">
    <location>
        <begin position="32"/>
        <end position="109"/>
    </location>
</feature>
<keyword evidence="4" id="KW-1185">Reference proteome</keyword>
<dbReference type="InterPro" id="IPR011333">
    <property type="entry name" value="SKP1/BTB/POZ_sf"/>
</dbReference>
<feature type="compositionally biased region" description="Polar residues" evidence="1">
    <location>
        <begin position="1"/>
        <end position="10"/>
    </location>
</feature>
<dbReference type="EMBL" id="KE504124">
    <property type="protein sequence ID" value="EPT05123.1"/>
    <property type="molecule type" value="Genomic_DNA"/>
</dbReference>
<feature type="region of interest" description="Disordered" evidence="1">
    <location>
        <begin position="1"/>
        <end position="24"/>
    </location>
</feature>